<dbReference type="AlphaFoldDB" id="A0A4Y2A5W3"/>
<dbReference type="Proteomes" id="UP000499080">
    <property type="component" value="Unassembled WGS sequence"/>
</dbReference>
<evidence type="ECO:0000313" key="2">
    <source>
        <dbReference type="Proteomes" id="UP000499080"/>
    </source>
</evidence>
<reference evidence="1 2" key="1">
    <citation type="journal article" date="2019" name="Sci. Rep.">
        <title>Orb-weaving spider Araneus ventricosus genome elucidates the spidroin gene catalogue.</title>
        <authorList>
            <person name="Kono N."/>
            <person name="Nakamura H."/>
            <person name="Ohtoshi R."/>
            <person name="Moran D.A.P."/>
            <person name="Shinohara A."/>
            <person name="Yoshida Y."/>
            <person name="Fujiwara M."/>
            <person name="Mori M."/>
            <person name="Tomita M."/>
            <person name="Arakawa K."/>
        </authorList>
    </citation>
    <scope>NUCLEOTIDE SEQUENCE [LARGE SCALE GENOMIC DNA]</scope>
</reference>
<evidence type="ECO:0000313" key="1">
    <source>
        <dbReference type="EMBL" id="GBL75168.1"/>
    </source>
</evidence>
<comment type="caution">
    <text evidence="1">The sequence shown here is derived from an EMBL/GenBank/DDBJ whole genome shotgun (WGS) entry which is preliminary data.</text>
</comment>
<sequence length="90" mass="10087">MPHDMGHSLVANSLVISQYDHERKSPHEMTRLEELKVACVVTVTAIVSVYVNVQNLFGLYGVNFDSKSPDQVFSSTRQTDLSFLRKGETS</sequence>
<accession>A0A4Y2A5W3</accession>
<keyword evidence="2" id="KW-1185">Reference proteome</keyword>
<protein>
    <submittedName>
        <fullName evidence="1">Uncharacterized protein</fullName>
    </submittedName>
</protein>
<organism evidence="1 2">
    <name type="scientific">Araneus ventricosus</name>
    <name type="common">Orbweaver spider</name>
    <name type="synonym">Epeira ventricosa</name>
    <dbReference type="NCBI Taxonomy" id="182803"/>
    <lineage>
        <taxon>Eukaryota</taxon>
        <taxon>Metazoa</taxon>
        <taxon>Ecdysozoa</taxon>
        <taxon>Arthropoda</taxon>
        <taxon>Chelicerata</taxon>
        <taxon>Arachnida</taxon>
        <taxon>Araneae</taxon>
        <taxon>Araneomorphae</taxon>
        <taxon>Entelegynae</taxon>
        <taxon>Araneoidea</taxon>
        <taxon>Araneidae</taxon>
        <taxon>Araneus</taxon>
    </lineage>
</organism>
<proteinExistence type="predicted"/>
<gene>
    <name evidence="1" type="ORF">AVEN_194417_1</name>
</gene>
<name>A0A4Y2A5W3_ARAVE</name>
<dbReference type="EMBL" id="BGPR01000007">
    <property type="protein sequence ID" value="GBL75168.1"/>
    <property type="molecule type" value="Genomic_DNA"/>
</dbReference>